<sequence length="60" mass="6638">MPPLAAPAKGPSSTATRTFVRHTESTHRTTRERTRTSPEPLRRPARRGRPTSAPGHRAPE</sequence>
<feature type="compositionally biased region" description="Basic and acidic residues" evidence="1">
    <location>
        <begin position="21"/>
        <end position="42"/>
    </location>
</feature>
<organism evidence="2 3">
    <name type="scientific">Streptomyces dengpaensis</name>
    <dbReference type="NCBI Taxonomy" id="2049881"/>
    <lineage>
        <taxon>Bacteria</taxon>
        <taxon>Bacillati</taxon>
        <taxon>Actinomycetota</taxon>
        <taxon>Actinomycetes</taxon>
        <taxon>Kitasatosporales</taxon>
        <taxon>Streptomycetaceae</taxon>
        <taxon>Streptomyces</taxon>
    </lineage>
</organism>
<reference evidence="2 3" key="1">
    <citation type="submission" date="2018-02" db="EMBL/GenBank/DDBJ databases">
        <title>Complete genome sequence of Streptomyces dengpaensis, the producer of angucyclines.</title>
        <authorList>
            <person name="Yumei L."/>
        </authorList>
    </citation>
    <scope>NUCLEOTIDE SEQUENCE [LARGE SCALE GENOMIC DNA]</scope>
    <source>
        <strain evidence="2 3">XZHG99</strain>
    </source>
</reference>
<proteinExistence type="predicted"/>
<dbReference type="Proteomes" id="UP000238413">
    <property type="component" value="Chromosome"/>
</dbReference>
<gene>
    <name evidence="2" type="ORF">C4B68_35885</name>
</gene>
<name>A0ABN5IAS5_9ACTN</name>
<protein>
    <submittedName>
        <fullName evidence="2">Uncharacterized protein</fullName>
    </submittedName>
</protein>
<accession>A0ABN5IAS5</accession>
<evidence type="ECO:0000313" key="2">
    <source>
        <dbReference type="EMBL" id="AVH60284.1"/>
    </source>
</evidence>
<evidence type="ECO:0000256" key="1">
    <source>
        <dbReference type="SAM" id="MobiDB-lite"/>
    </source>
</evidence>
<evidence type="ECO:0000313" key="3">
    <source>
        <dbReference type="Proteomes" id="UP000238413"/>
    </source>
</evidence>
<dbReference type="EMBL" id="CP026652">
    <property type="protein sequence ID" value="AVH60284.1"/>
    <property type="molecule type" value="Genomic_DNA"/>
</dbReference>
<feature type="region of interest" description="Disordered" evidence="1">
    <location>
        <begin position="1"/>
        <end position="60"/>
    </location>
</feature>
<keyword evidence="3" id="KW-1185">Reference proteome</keyword>